<dbReference type="Gene3D" id="3.40.50.1820">
    <property type="entry name" value="alpha/beta hydrolase"/>
    <property type="match status" value="1"/>
</dbReference>
<dbReference type="PANTHER" id="PTHR11802">
    <property type="entry name" value="SERINE PROTEASE FAMILY S10 SERINE CARBOXYPEPTIDASE"/>
    <property type="match status" value="1"/>
</dbReference>
<dbReference type="SUPFAM" id="SSF53474">
    <property type="entry name" value="alpha/beta-Hydrolases"/>
    <property type="match status" value="1"/>
</dbReference>
<dbReference type="PANTHER" id="PTHR11802:SF189">
    <property type="entry name" value="CARBOXYPEPTIDASE"/>
    <property type="match status" value="1"/>
</dbReference>
<dbReference type="GO" id="GO:0004185">
    <property type="term" value="F:serine-type carboxypeptidase activity"/>
    <property type="evidence" value="ECO:0007669"/>
    <property type="project" value="InterPro"/>
</dbReference>
<evidence type="ECO:0000256" key="8">
    <source>
        <dbReference type="SAM" id="SignalP"/>
    </source>
</evidence>
<keyword evidence="6" id="KW-0325">Glycoprotein</keyword>
<evidence type="ECO:0000256" key="1">
    <source>
        <dbReference type="ARBA" id="ARBA00009431"/>
    </source>
</evidence>
<evidence type="ECO:0000256" key="3">
    <source>
        <dbReference type="ARBA" id="ARBA00022670"/>
    </source>
</evidence>
<sequence>MLSSLLLGGLLGLATAQFPPEPEGITVLKSKLHENVTISFREPEICETTPGVRSYSGYVHLPPGFLSDGTGEVQDYPINTFFWFFEARKDPSNAPLAIWLNGGPGGSSLMGLLEELGPCSIASDSKTTVLNPWSWNNEVNLLFLDQPTQVGFSYDVPTNGTLVRTADGEEEIVSGDFSTDVPQSNFTHHVGTFASQKLAQTANGTEFAAHALWHFAQTWFFEFPHYKPNDDRVSLWAESYGGHYGPGIFRFFQQQNDKIAEGTAEDGAQYLHLDTLGIVNGLMDMVIQEEAYITWPYNNTYGLEIFDKPLYEELMYNWTHPGGFRDQALACEAALKERDSGLPHSGQNISEICGGLALEWGDGPVTYYHTFNRGWYDIAHPKNDPFPAKHMLGYLTQESVLAALGVPVNFTSSSSAVATQFIKTFDIVHGGFLDAIGYLLDSGVKVHMMYGDRDYACNWVGGEKASLAVPYSRIAEFADTGYSPLLTPDGISGMTRQLGNYSFTRVFQAGHEVPSYQPVAAYEIFMRATFNKDIPTGLLAVDDEFQSVGPKDTWHIKNIPPIMPKPQCYVLSPGTCTPEVWETVLNGSATVKDCRSRGYPGPVGQESPSGAQSCSEPR</sequence>
<feature type="region of interest" description="Disordered" evidence="7">
    <location>
        <begin position="595"/>
        <end position="618"/>
    </location>
</feature>
<comment type="similarity">
    <text evidence="1">Belongs to the peptidase S10 family.</text>
</comment>
<protein>
    <submittedName>
        <fullName evidence="9">Uncharacterized protein</fullName>
    </submittedName>
</protein>
<evidence type="ECO:0000313" key="9">
    <source>
        <dbReference type="EMBL" id="EHA18651.1"/>
    </source>
</evidence>
<dbReference type="AlphaFoldDB" id="G3YGL6"/>
<dbReference type="InterPro" id="IPR029058">
    <property type="entry name" value="AB_hydrolase_fold"/>
</dbReference>
<keyword evidence="2" id="KW-0121">Carboxypeptidase</keyword>
<evidence type="ECO:0000313" key="10">
    <source>
        <dbReference type="Proteomes" id="UP000009038"/>
    </source>
</evidence>
<dbReference type="GO" id="GO:0006508">
    <property type="term" value="P:proteolysis"/>
    <property type="evidence" value="ECO:0007669"/>
    <property type="project" value="UniProtKB-KW"/>
</dbReference>
<dbReference type="STRING" id="380704.G3YGL6"/>
<proteinExistence type="inferred from homology"/>
<keyword evidence="5" id="KW-0378">Hydrolase</keyword>
<dbReference type="Proteomes" id="UP000009038">
    <property type="component" value="Unassembled WGS sequence"/>
</dbReference>
<keyword evidence="3" id="KW-0645">Protease</keyword>
<evidence type="ECO:0000256" key="5">
    <source>
        <dbReference type="ARBA" id="ARBA00022801"/>
    </source>
</evidence>
<dbReference type="HOGENOM" id="CLU_008523_10_3_1"/>
<dbReference type="OrthoDB" id="443318at2759"/>
<reference evidence="9 10" key="1">
    <citation type="journal article" date="2011" name="Genome Res.">
        <title>Comparative genomics of citric-acid-producing Aspergillus niger ATCC 1015 versus enzyme-producing CBS 513.88.</title>
        <authorList>
            <person name="Andersen M.R."/>
            <person name="Salazar M.P."/>
            <person name="Schaap P.J."/>
            <person name="van de Vondervoort P.J."/>
            <person name="Culley D."/>
            <person name="Thykaer J."/>
            <person name="Frisvad J.C."/>
            <person name="Nielsen K.F."/>
            <person name="Albang R."/>
            <person name="Albermann K."/>
            <person name="Berka R.M."/>
            <person name="Braus G.H."/>
            <person name="Braus-Stromeyer S.A."/>
            <person name="Corrochano L.M."/>
            <person name="Dai Z."/>
            <person name="van Dijck P.W."/>
            <person name="Hofmann G."/>
            <person name="Lasure L.L."/>
            <person name="Magnuson J.K."/>
            <person name="Menke H."/>
            <person name="Meijer M."/>
            <person name="Meijer S.L."/>
            <person name="Nielsen J.B."/>
            <person name="Nielsen M.L."/>
            <person name="van Ooyen A.J."/>
            <person name="Pel H.J."/>
            <person name="Poulsen L."/>
            <person name="Samson R.A."/>
            <person name="Stam H."/>
            <person name="Tsang A."/>
            <person name="van den Brink J.M."/>
            <person name="Atkins A."/>
            <person name="Aerts A."/>
            <person name="Shapiro H."/>
            <person name="Pangilinan J."/>
            <person name="Salamov A."/>
            <person name="Lou Y."/>
            <person name="Lindquist E."/>
            <person name="Lucas S."/>
            <person name="Grimwood J."/>
            <person name="Grigoriev I.V."/>
            <person name="Kubicek C.P."/>
            <person name="Martinez D."/>
            <person name="van Peij N.N."/>
            <person name="Roubos J.A."/>
            <person name="Nielsen J."/>
            <person name="Baker S.E."/>
        </authorList>
    </citation>
    <scope>NUCLEOTIDE SEQUENCE [LARGE SCALE GENOMIC DNA]</scope>
    <source>
        <strain evidence="10">ATCC 1015 / CBS 113.46 / FGSC A1144 / LSHB Ac4 / NCTC 3858a / NRRL 328 / USDA 3528.7</strain>
    </source>
</reference>
<feature type="signal peptide" evidence="8">
    <location>
        <begin position="1"/>
        <end position="16"/>
    </location>
</feature>
<feature type="compositionally biased region" description="Polar residues" evidence="7">
    <location>
        <begin position="606"/>
        <end position="618"/>
    </location>
</feature>
<evidence type="ECO:0000256" key="2">
    <source>
        <dbReference type="ARBA" id="ARBA00022645"/>
    </source>
</evidence>
<name>G3YGL6_ASPNA</name>
<organism evidence="9 10">
    <name type="scientific">Aspergillus niger (strain ATCC 1015 / CBS 113.46 / FGSC A1144 / LSHB Ac4 / NCTC 3858a / NRRL 328 / USDA 3528.7)</name>
    <dbReference type="NCBI Taxonomy" id="380704"/>
    <lineage>
        <taxon>Eukaryota</taxon>
        <taxon>Fungi</taxon>
        <taxon>Dikarya</taxon>
        <taxon>Ascomycota</taxon>
        <taxon>Pezizomycotina</taxon>
        <taxon>Eurotiomycetes</taxon>
        <taxon>Eurotiomycetidae</taxon>
        <taxon>Eurotiales</taxon>
        <taxon>Aspergillaceae</taxon>
        <taxon>Aspergillus</taxon>
        <taxon>Aspergillus subgen. Circumdati</taxon>
    </lineage>
</organism>
<dbReference type="PRINTS" id="PR00724">
    <property type="entry name" value="CRBOXYPTASEC"/>
</dbReference>
<dbReference type="InterPro" id="IPR001563">
    <property type="entry name" value="Peptidase_S10"/>
</dbReference>
<comment type="caution">
    <text evidence="9">The sequence shown here is derived from an EMBL/GenBank/DDBJ whole genome shotgun (WGS) entry which is preliminary data.</text>
</comment>
<dbReference type="MEROPS" id="S10.016"/>
<feature type="chain" id="PRO_5003460387" evidence="8">
    <location>
        <begin position="17"/>
        <end position="618"/>
    </location>
</feature>
<dbReference type="Pfam" id="PF00450">
    <property type="entry name" value="Peptidase_S10"/>
    <property type="match status" value="1"/>
</dbReference>
<evidence type="ECO:0000256" key="6">
    <source>
        <dbReference type="ARBA" id="ARBA00023180"/>
    </source>
</evidence>
<accession>G3YGL6</accession>
<evidence type="ECO:0000256" key="7">
    <source>
        <dbReference type="SAM" id="MobiDB-lite"/>
    </source>
</evidence>
<dbReference type="EMBL" id="ACJE01000021">
    <property type="protein sequence ID" value="EHA18651.1"/>
    <property type="molecule type" value="Genomic_DNA"/>
</dbReference>
<evidence type="ECO:0000256" key="4">
    <source>
        <dbReference type="ARBA" id="ARBA00022729"/>
    </source>
</evidence>
<keyword evidence="4 8" id="KW-0732">Signal</keyword>
<gene>
    <name evidence="9" type="ORF">ASPNIDRAFT_52517</name>
</gene>
<dbReference type="GO" id="GO:0000324">
    <property type="term" value="C:fungal-type vacuole"/>
    <property type="evidence" value="ECO:0007669"/>
    <property type="project" value="TreeGrafter"/>
</dbReference>